<protein>
    <submittedName>
        <fullName evidence="1">Uncharacterized protein</fullName>
    </submittedName>
</protein>
<accession>A0A562UZC8</accession>
<reference evidence="1 2" key="1">
    <citation type="submission" date="2019-07" db="EMBL/GenBank/DDBJ databases">
        <title>Genomic Encyclopedia of Archaeal and Bacterial Type Strains, Phase II (KMG-II): from individual species to whole genera.</title>
        <authorList>
            <person name="Goeker M."/>
        </authorList>
    </citation>
    <scope>NUCLEOTIDE SEQUENCE [LARGE SCALE GENOMIC DNA]</scope>
    <source>
        <strain evidence="1 2">ATCC BAA-1139</strain>
    </source>
</reference>
<dbReference type="Proteomes" id="UP000319449">
    <property type="component" value="Unassembled WGS sequence"/>
</dbReference>
<evidence type="ECO:0000313" key="2">
    <source>
        <dbReference type="Proteomes" id="UP000319449"/>
    </source>
</evidence>
<dbReference type="AlphaFoldDB" id="A0A562UZC8"/>
<comment type="caution">
    <text evidence="1">The sequence shown here is derived from an EMBL/GenBank/DDBJ whole genome shotgun (WGS) entry which is preliminary data.</text>
</comment>
<keyword evidence="2" id="KW-1185">Reference proteome</keyword>
<evidence type="ECO:0000313" key="1">
    <source>
        <dbReference type="EMBL" id="TWJ11030.1"/>
    </source>
</evidence>
<feature type="non-terminal residue" evidence="1">
    <location>
        <position position="67"/>
    </location>
</feature>
<organism evidence="1 2">
    <name type="scientific">Geobacter argillaceus</name>
    <dbReference type="NCBI Taxonomy" id="345631"/>
    <lineage>
        <taxon>Bacteria</taxon>
        <taxon>Pseudomonadati</taxon>
        <taxon>Thermodesulfobacteriota</taxon>
        <taxon>Desulfuromonadia</taxon>
        <taxon>Geobacterales</taxon>
        <taxon>Geobacteraceae</taxon>
        <taxon>Geobacter</taxon>
    </lineage>
</organism>
<name>A0A562UZC8_9BACT</name>
<gene>
    <name evidence="1" type="ORF">JN12_04079</name>
</gene>
<proteinExistence type="predicted"/>
<dbReference type="EMBL" id="VLLN01000070">
    <property type="protein sequence ID" value="TWJ11030.1"/>
    <property type="molecule type" value="Genomic_DNA"/>
</dbReference>
<sequence>MDYKGYRHIPRALFDAITFLAEALPKRSVPTFLELLFGAMLTQTGFVTDAVLAVDTVRHWNSYYKWL</sequence>